<dbReference type="KEGG" id="rul:UC8_35740"/>
<reference evidence="13 14" key="1">
    <citation type="submission" date="2019-08" db="EMBL/GenBank/DDBJ databases">
        <title>Deep-cultivation of Planctomycetes and their phenomic and genomic characterization uncovers novel biology.</title>
        <authorList>
            <person name="Wiegand S."/>
            <person name="Jogler M."/>
            <person name="Boedeker C."/>
            <person name="Pinto D."/>
            <person name="Vollmers J."/>
            <person name="Rivas-Marin E."/>
            <person name="Kohn T."/>
            <person name="Peeters S.H."/>
            <person name="Heuer A."/>
            <person name="Rast P."/>
            <person name="Oberbeckmann S."/>
            <person name="Bunk B."/>
            <person name="Jeske O."/>
            <person name="Meyerdierks A."/>
            <person name="Storesund J.E."/>
            <person name="Kallscheuer N."/>
            <person name="Luecker S."/>
            <person name="Lage O.M."/>
            <person name="Pohl T."/>
            <person name="Merkel B.J."/>
            <person name="Hornburger P."/>
            <person name="Mueller R.-W."/>
            <person name="Bruemmer F."/>
            <person name="Labrenz M."/>
            <person name="Spormann A.M."/>
            <person name="Op den Camp H."/>
            <person name="Overmann J."/>
            <person name="Amann R."/>
            <person name="Jetten M.S.M."/>
            <person name="Mascher T."/>
            <person name="Medema M.H."/>
            <person name="Devos D.P."/>
            <person name="Kaster A.-K."/>
            <person name="Ovreas L."/>
            <person name="Rohde M."/>
            <person name="Galperin M.Y."/>
            <person name="Jogler C."/>
        </authorList>
    </citation>
    <scope>NUCLEOTIDE SEQUENCE [LARGE SCALE GENOMIC DNA]</scope>
    <source>
        <strain evidence="13 14">UC8</strain>
    </source>
</reference>
<dbReference type="SUPFAM" id="SSF54211">
    <property type="entry name" value="Ribosomal protein S5 domain 2-like"/>
    <property type="match status" value="2"/>
</dbReference>
<dbReference type="EC" id="3.5.1.108" evidence="4 12"/>
<dbReference type="RefSeq" id="WP_068135141.1">
    <property type="nucleotide sequence ID" value="NZ_CP042914.1"/>
</dbReference>
<dbReference type="InterPro" id="IPR015870">
    <property type="entry name" value="UDP-acyl_N-AcGlcN_deAcase_N"/>
</dbReference>
<dbReference type="GO" id="GO:0009245">
    <property type="term" value="P:lipid A biosynthetic process"/>
    <property type="evidence" value="ECO:0007669"/>
    <property type="project" value="UniProtKB-UniRule"/>
</dbReference>
<dbReference type="InterPro" id="IPR011334">
    <property type="entry name" value="UDP-acyl_GlcNac_deAcase_C"/>
</dbReference>
<comment type="catalytic activity">
    <reaction evidence="11">
        <text>a UDP-3-O-[(3R)-3-hydroxyacyl]-N-acetyl-alpha-D-glucosamine + H2O = a UDP-3-O-[(3R)-3-hydroxyacyl]-alpha-D-glucosamine + acetate</text>
        <dbReference type="Rhea" id="RHEA:67816"/>
        <dbReference type="ChEBI" id="CHEBI:15377"/>
        <dbReference type="ChEBI" id="CHEBI:30089"/>
        <dbReference type="ChEBI" id="CHEBI:137740"/>
        <dbReference type="ChEBI" id="CHEBI:173225"/>
        <dbReference type="EC" id="3.5.1.108"/>
    </reaction>
</comment>
<evidence type="ECO:0000256" key="6">
    <source>
        <dbReference type="ARBA" id="ARBA00022556"/>
    </source>
</evidence>
<comment type="cofactor">
    <cofactor evidence="1">
        <name>Zn(2+)</name>
        <dbReference type="ChEBI" id="CHEBI:29105"/>
    </cofactor>
</comment>
<evidence type="ECO:0000256" key="10">
    <source>
        <dbReference type="ARBA" id="ARBA00023098"/>
    </source>
</evidence>
<evidence type="ECO:0000256" key="5">
    <source>
        <dbReference type="ARBA" id="ARBA00022516"/>
    </source>
</evidence>
<organism evidence="13 14">
    <name type="scientific">Roseimaritima ulvae</name>
    <dbReference type="NCBI Taxonomy" id="980254"/>
    <lineage>
        <taxon>Bacteria</taxon>
        <taxon>Pseudomonadati</taxon>
        <taxon>Planctomycetota</taxon>
        <taxon>Planctomycetia</taxon>
        <taxon>Pirellulales</taxon>
        <taxon>Pirellulaceae</taxon>
        <taxon>Roseimaritima</taxon>
    </lineage>
</organism>
<evidence type="ECO:0000256" key="7">
    <source>
        <dbReference type="ARBA" id="ARBA00022723"/>
    </source>
</evidence>
<comment type="function">
    <text evidence="2">Catalyzes the hydrolysis of UDP-3-O-myristoyl-N-acetylglucosamine to form UDP-3-O-myristoylglucosamine and acetate, the committed step in lipid A biosynthesis.</text>
</comment>
<evidence type="ECO:0000256" key="11">
    <source>
        <dbReference type="ARBA" id="ARBA00024535"/>
    </source>
</evidence>
<dbReference type="PANTHER" id="PTHR33694">
    <property type="entry name" value="UDP-3-O-ACYL-N-ACETYLGLUCOSAMINE DEACETYLASE 1, MITOCHONDRIAL-RELATED"/>
    <property type="match status" value="1"/>
</dbReference>
<keyword evidence="7" id="KW-0479">Metal-binding</keyword>
<evidence type="ECO:0000256" key="2">
    <source>
        <dbReference type="ARBA" id="ARBA00002923"/>
    </source>
</evidence>
<evidence type="ECO:0000256" key="12">
    <source>
        <dbReference type="NCBIfam" id="TIGR00325"/>
    </source>
</evidence>
<evidence type="ECO:0000256" key="9">
    <source>
        <dbReference type="ARBA" id="ARBA00022833"/>
    </source>
</evidence>
<dbReference type="Pfam" id="PF03331">
    <property type="entry name" value="LpxC"/>
    <property type="match status" value="1"/>
</dbReference>
<dbReference type="PANTHER" id="PTHR33694:SF1">
    <property type="entry name" value="UDP-3-O-ACYL-N-ACETYLGLUCOSAMINE DEACETYLASE 1, MITOCHONDRIAL-RELATED"/>
    <property type="match status" value="1"/>
</dbReference>
<evidence type="ECO:0000256" key="4">
    <source>
        <dbReference type="ARBA" id="ARBA00012745"/>
    </source>
</evidence>
<dbReference type="AlphaFoldDB" id="A0A5B9QUT9"/>
<dbReference type="Gene3D" id="3.30.1700.10">
    <property type="entry name" value="lpxc deacetylase, domain 2"/>
    <property type="match status" value="1"/>
</dbReference>
<evidence type="ECO:0000313" key="14">
    <source>
        <dbReference type="Proteomes" id="UP000325286"/>
    </source>
</evidence>
<evidence type="ECO:0000256" key="8">
    <source>
        <dbReference type="ARBA" id="ARBA00022801"/>
    </source>
</evidence>
<name>A0A5B9QUT9_9BACT</name>
<dbReference type="EMBL" id="CP042914">
    <property type="protein sequence ID" value="QEG41550.1"/>
    <property type="molecule type" value="Genomic_DNA"/>
</dbReference>
<sequence length="292" mass="31555">MRQRNEHTIAHHCQVEGRGYWSGQHVCVRLFPASIGTGIRMVRTDLAEKPLLKVGVGARQDQQLRTTLACGTARFAMVEHLLAALYALEIDNCIVEVNAEELPGLDGSAAAYVDALRSAGLVIQAAPKSQLIVDRTIRIGTAASWLEVSPSPDGYAHFEYQLDYGPDSPIKPQSHRARMSAETFCHDIASARTFVTAEQVAELSKAGVAGHVTGKDLLVFDEQGPVGNLLRYKNECARHKLLDLVGDLALVGCDLVGRFVSHRGGHSLNATVAKKLLAVANTAIESNTRRAA</sequence>
<keyword evidence="6" id="KW-0441">Lipid A biosynthesis</keyword>
<evidence type="ECO:0000256" key="3">
    <source>
        <dbReference type="ARBA" id="ARBA00005002"/>
    </source>
</evidence>
<dbReference type="Proteomes" id="UP000325286">
    <property type="component" value="Chromosome"/>
</dbReference>
<dbReference type="InterPro" id="IPR004463">
    <property type="entry name" value="UDP-acyl_GlcNac_deAcase"/>
</dbReference>
<dbReference type="OrthoDB" id="9772788at2"/>
<dbReference type="GO" id="GO:0103117">
    <property type="term" value="F:UDP-3-O-acyl-N-acetylglucosamine deacetylase activity"/>
    <property type="evidence" value="ECO:0007669"/>
    <property type="project" value="UniProtKB-UniRule"/>
</dbReference>
<dbReference type="Gene3D" id="3.30.230.20">
    <property type="entry name" value="lpxc deacetylase, domain 1"/>
    <property type="match status" value="1"/>
</dbReference>
<proteinExistence type="predicted"/>
<dbReference type="InterPro" id="IPR020568">
    <property type="entry name" value="Ribosomal_Su5_D2-typ_SF"/>
</dbReference>
<keyword evidence="9" id="KW-0862">Zinc</keyword>
<keyword evidence="8 13" id="KW-0378">Hydrolase</keyword>
<keyword evidence="14" id="KW-1185">Reference proteome</keyword>
<dbReference type="NCBIfam" id="TIGR00325">
    <property type="entry name" value="lpxC"/>
    <property type="match status" value="1"/>
</dbReference>
<accession>A0A5B9QUT9</accession>
<dbReference type="GO" id="GO:0016020">
    <property type="term" value="C:membrane"/>
    <property type="evidence" value="ECO:0007669"/>
    <property type="project" value="GOC"/>
</dbReference>
<dbReference type="UniPathway" id="UPA00359">
    <property type="reaction ID" value="UER00478"/>
</dbReference>
<gene>
    <name evidence="13" type="primary">lpxC</name>
    <name evidence="13" type="ORF">UC8_35740</name>
</gene>
<evidence type="ECO:0000256" key="1">
    <source>
        <dbReference type="ARBA" id="ARBA00001947"/>
    </source>
</evidence>
<keyword evidence="5" id="KW-0444">Lipid biosynthesis</keyword>
<keyword evidence="10" id="KW-0443">Lipid metabolism</keyword>
<protein>
    <recommendedName>
        <fullName evidence="4 12">UDP-3-O-acyl-N-acetylglucosamine deacetylase</fullName>
        <ecNumber evidence="4 12">3.5.1.108</ecNumber>
    </recommendedName>
</protein>
<comment type="pathway">
    <text evidence="3">Glycolipid biosynthesis; lipid IV(A) biosynthesis; lipid IV(A) from (3R)-3-hydroxytetradecanoyl-[acyl-carrier-protein] and UDP-N-acetyl-alpha-D-glucosamine: step 2/6.</text>
</comment>
<evidence type="ECO:0000313" key="13">
    <source>
        <dbReference type="EMBL" id="QEG41550.1"/>
    </source>
</evidence>
<dbReference type="GO" id="GO:0046872">
    <property type="term" value="F:metal ion binding"/>
    <property type="evidence" value="ECO:0007669"/>
    <property type="project" value="UniProtKB-KW"/>
</dbReference>